<evidence type="ECO:0000313" key="1">
    <source>
        <dbReference type="EMBL" id="KAF3112015.1"/>
    </source>
</evidence>
<accession>A0A7C8NK49</accession>
<dbReference type="AlphaFoldDB" id="A0A7C8NK49"/>
<comment type="caution">
    <text evidence="1">The sequence shown here is derived from an EMBL/GenBank/DDBJ whole genome shotgun (WGS) entry which is preliminary data.</text>
</comment>
<dbReference type="EMBL" id="WIQW01000003">
    <property type="protein sequence ID" value="KAF3112015.1"/>
    <property type="molecule type" value="Genomic_DNA"/>
</dbReference>
<proteinExistence type="predicted"/>
<name>A0A7C8NK49_ORBOL</name>
<evidence type="ECO:0000313" key="2">
    <source>
        <dbReference type="Proteomes" id="UP000475325"/>
    </source>
</evidence>
<reference evidence="1 2" key="1">
    <citation type="submission" date="2019-06" db="EMBL/GenBank/DDBJ databases">
        <authorList>
            <person name="Palmer J.M."/>
        </authorList>
    </citation>
    <scope>NUCLEOTIDE SEQUENCE [LARGE SCALE GENOMIC DNA]</scope>
    <source>
        <strain evidence="1 2">TWF102</strain>
    </source>
</reference>
<dbReference type="Proteomes" id="UP000475325">
    <property type="component" value="Unassembled WGS sequence"/>
</dbReference>
<organism evidence="1 2">
    <name type="scientific">Orbilia oligospora</name>
    <name type="common">Nematode-trapping fungus</name>
    <name type="synonym">Arthrobotrys oligospora</name>
    <dbReference type="NCBI Taxonomy" id="2813651"/>
    <lineage>
        <taxon>Eukaryota</taxon>
        <taxon>Fungi</taxon>
        <taxon>Dikarya</taxon>
        <taxon>Ascomycota</taxon>
        <taxon>Pezizomycotina</taxon>
        <taxon>Orbiliomycetes</taxon>
        <taxon>Orbiliales</taxon>
        <taxon>Orbiliaceae</taxon>
        <taxon>Orbilia</taxon>
    </lineage>
</organism>
<protein>
    <submittedName>
        <fullName evidence="1">Uncharacterized protein</fullName>
    </submittedName>
</protein>
<gene>
    <name evidence="1" type="ORF">TWF102_005763</name>
</gene>
<sequence length="117" mass="12547">MKTCRAVVGGGLAGECFDDVVSASVGLDLVNIILFHTQHLLPGLYYSTPFSIKFCSSGTVDPNETGDITPNHLDGFDFLRDTIGTMGQNSRDAVAIMADMENVSLKSVLSRFSRSAN</sequence>